<keyword evidence="2" id="KW-1185">Reference proteome</keyword>
<dbReference type="Proteomes" id="UP000000845">
    <property type="component" value="Chromosome"/>
</dbReference>
<reference evidence="1 2" key="2">
    <citation type="journal article" date="2010" name="Stand. Genomic Sci.">
        <title>Complete genome sequence of Sebaldella termitidis type strain (NCTC 11300).</title>
        <authorList>
            <person name="Harmon-Smith M."/>
            <person name="Celia L."/>
            <person name="Chertkov O."/>
            <person name="Lapidus A."/>
            <person name="Copeland A."/>
            <person name="Glavina Del Rio T."/>
            <person name="Nolan M."/>
            <person name="Lucas S."/>
            <person name="Tice H."/>
            <person name="Cheng J.F."/>
            <person name="Han C."/>
            <person name="Detter J.C."/>
            <person name="Bruce D."/>
            <person name="Goodwin L."/>
            <person name="Pitluck S."/>
            <person name="Pati A."/>
            <person name="Liolios K."/>
            <person name="Ivanova N."/>
            <person name="Mavromatis K."/>
            <person name="Mikhailova N."/>
            <person name="Chen A."/>
            <person name="Palaniappan K."/>
            <person name="Land M."/>
            <person name="Hauser L."/>
            <person name="Chang Y.J."/>
            <person name="Jeffries C.D."/>
            <person name="Brettin T."/>
            <person name="Goker M."/>
            <person name="Beck B."/>
            <person name="Bristow J."/>
            <person name="Eisen J.A."/>
            <person name="Markowitz V."/>
            <person name="Hugenholtz P."/>
            <person name="Kyrpides N.C."/>
            <person name="Klenk H.P."/>
            <person name="Chen F."/>
        </authorList>
    </citation>
    <scope>NUCLEOTIDE SEQUENCE [LARGE SCALE GENOMIC DNA]</scope>
    <source>
        <strain evidence="2">ATCC 33386 / NCTC 11300</strain>
    </source>
</reference>
<dbReference type="AlphaFoldDB" id="D1APH0"/>
<reference evidence="2" key="1">
    <citation type="submission" date="2009-09" db="EMBL/GenBank/DDBJ databases">
        <title>The complete chromosome of Sebaldella termitidis ATCC 33386.</title>
        <authorList>
            <consortium name="US DOE Joint Genome Institute (JGI-PGF)"/>
            <person name="Lucas S."/>
            <person name="Copeland A."/>
            <person name="Lapidus A."/>
            <person name="Glavina del Rio T."/>
            <person name="Dalin E."/>
            <person name="Tice H."/>
            <person name="Bruce D."/>
            <person name="Goodwin L."/>
            <person name="Pitluck S."/>
            <person name="Kyrpides N."/>
            <person name="Mavromatis K."/>
            <person name="Ivanova N."/>
            <person name="Mikhailova N."/>
            <person name="Sims D."/>
            <person name="Meincke L."/>
            <person name="Brettin T."/>
            <person name="Detter J.C."/>
            <person name="Han C."/>
            <person name="Larimer F."/>
            <person name="Land M."/>
            <person name="Hauser L."/>
            <person name="Markowitz V."/>
            <person name="Cheng J.F."/>
            <person name="Hugenholtz P."/>
            <person name="Woyke T."/>
            <person name="Wu D."/>
            <person name="Eisen J.A."/>
        </authorList>
    </citation>
    <scope>NUCLEOTIDE SEQUENCE [LARGE SCALE GENOMIC DNA]</scope>
    <source>
        <strain evidence="2">ATCC 33386 / NCTC 11300</strain>
    </source>
</reference>
<organism evidence="1 2">
    <name type="scientific">Sebaldella termitidis (strain ATCC 33386 / NCTC 11300)</name>
    <dbReference type="NCBI Taxonomy" id="526218"/>
    <lineage>
        <taxon>Bacteria</taxon>
        <taxon>Fusobacteriati</taxon>
        <taxon>Fusobacteriota</taxon>
        <taxon>Fusobacteriia</taxon>
        <taxon>Fusobacteriales</taxon>
        <taxon>Leptotrichiaceae</taxon>
        <taxon>Sebaldella</taxon>
    </lineage>
</organism>
<dbReference type="HOGENOM" id="CLU_165264_0_0_0"/>
<dbReference type="KEGG" id="str:Sterm_3163"/>
<accession>D1APH0</accession>
<evidence type="ECO:0000313" key="2">
    <source>
        <dbReference type="Proteomes" id="UP000000845"/>
    </source>
</evidence>
<name>D1APH0_SEBTE</name>
<evidence type="ECO:0008006" key="3">
    <source>
        <dbReference type="Google" id="ProtNLM"/>
    </source>
</evidence>
<gene>
    <name evidence="1" type="ordered locus">Sterm_3163</name>
</gene>
<sequence>MINEIKKNGKIIDELVTFFLKKKYHQLKMDLNYSQEKTIITIFLGKLTDREFDLIKECFSQKRDRAMEEYGWVLMGESEVSAELNLVGMCVDEFRMERIEEDFVMIELTRYH</sequence>
<dbReference type="RefSeq" id="WP_012862586.1">
    <property type="nucleotide sequence ID" value="NC_013517.1"/>
</dbReference>
<proteinExistence type="predicted"/>
<evidence type="ECO:0000313" key="1">
    <source>
        <dbReference type="EMBL" id="ACZ10004.1"/>
    </source>
</evidence>
<protein>
    <recommendedName>
        <fullName evidence="3">Na+-translocating membrane potential-generating system MpsC domain-containing protein</fullName>
    </recommendedName>
</protein>
<dbReference type="STRING" id="526218.Sterm_3163"/>
<dbReference type="EMBL" id="CP001739">
    <property type="protein sequence ID" value="ACZ10004.1"/>
    <property type="molecule type" value="Genomic_DNA"/>
</dbReference>